<evidence type="ECO:0000313" key="3">
    <source>
        <dbReference type="Proteomes" id="UP000002535"/>
    </source>
</evidence>
<evidence type="ECO:0000256" key="1">
    <source>
        <dbReference type="SAM" id="Phobius"/>
    </source>
</evidence>
<proteinExistence type="predicted"/>
<accession>A7MDQ6</accession>
<dbReference type="STRING" id="59920.PMN2A_2066"/>
<name>A7MDQ6_PROMT</name>
<organism evidence="2 3">
    <name type="scientific">Prochlorococcus marinus (strain NATL2A)</name>
    <dbReference type="NCBI Taxonomy" id="59920"/>
    <lineage>
        <taxon>Bacteria</taxon>
        <taxon>Bacillati</taxon>
        <taxon>Cyanobacteriota</taxon>
        <taxon>Cyanophyceae</taxon>
        <taxon>Synechococcales</taxon>
        <taxon>Prochlorococcaceae</taxon>
        <taxon>Prochlorococcus</taxon>
    </lineage>
</organism>
<protein>
    <submittedName>
        <fullName evidence="2">Uncharacterized protein</fullName>
    </submittedName>
</protein>
<sequence>MLNISMKNKGKEFLKDSAQWVIIFGAIYLLVFYNYVEVKGILNHKFN</sequence>
<dbReference type="EMBL" id="CP000095">
    <property type="protein sequence ID" value="ABU23994.1"/>
    <property type="molecule type" value="Genomic_DNA"/>
</dbReference>
<reference evidence="2 3" key="1">
    <citation type="journal article" date="2007" name="PLoS Genet.">
        <title>Patterns and implications of gene gain and loss in the evolution of Prochlorococcus.</title>
        <authorList>
            <person name="Kettler G.C."/>
            <person name="Martiny A.C."/>
            <person name="Huang K."/>
            <person name="Zucker J."/>
            <person name="Coleman M.L."/>
            <person name="Rodrigue S."/>
            <person name="Chen F."/>
            <person name="Lapidus A."/>
            <person name="Ferriera S."/>
            <person name="Johnson J."/>
            <person name="Steglich C."/>
            <person name="Church G.M."/>
            <person name="Richardson P."/>
            <person name="Chisholm S.W."/>
        </authorList>
    </citation>
    <scope>NUCLEOTIDE SEQUENCE [LARGE SCALE GENOMIC DNA]</scope>
    <source>
        <strain evidence="2 3">NATL2A</strain>
    </source>
</reference>
<keyword evidence="1" id="KW-0472">Membrane</keyword>
<keyword evidence="1" id="KW-1133">Transmembrane helix</keyword>
<dbReference type="HOGENOM" id="CLU_3256284_0_0_3"/>
<keyword evidence="3" id="KW-1185">Reference proteome</keyword>
<feature type="transmembrane region" description="Helical" evidence="1">
    <location>
        <begin position="20"/>
        <end position="36"/>
    </location>
</feature>
<dbReference type="Proteomes" id="UP000002535">
    <property type="component" value="Chromosome"/>
</dbReference>
<keyword evidence="1" id="KW-0812">Transmembrane</keyword>
<dbReference type="KEGG" id="pmn:PMN2A_2066"/>
<gene>
    <name evidence="2" type="ordered locus">PMN2A_2066</name>
</gene>
<evidence type="ECO:0000313" key="2">
    <source>
        <dbReference type="EMBL" id="ABU23994.1"/>
    </source>
</evidence>
<dbReference type="AlphaFoldDB" id="A7MDQ6"/>